<organism evidence="1 2">
    <name type="scientific">Planosporangium mesophilum</name>
    <dbReference type="NCBI Taxonomy" id="689768"/>
    <lineage>
        <taxon>Bacteria</taxon>
        <taxon>Bacillati</taxon>
        <taxon>Actinomycetota</taxon>
        <taxon>Actinomycetes</taxon>
        <taxon>Micromonosporales</taxon>
        <taxon>Micromonosporaceae</taxon>
        <taxon>Planosporangium</taxon>
    </lineage>
</organism>
<name>A0A8J3TD89_9ACTN</name>
<keyword evidence="2" id="KW-1185">Reference proteome</keyword>
<evidence type="ECO:0000313" key="2">
    <source>
        <dbReference type="Proteomes" id="UP000599074"/>
    </source>
</evidence>
<evidence type="ECO:0000313" key="1">
    <source>
        <dbReference type="EMBL" id="GII24298.1"/>
    </source>
</evidence>
<dbReference type="AlphaFoldDB" id="A0A8J3TD89"/>
<reference evidence="1" key="1">
    <citation type="submission" date="2021-01" db="EMBL/GenBank/DDBJ databases">
        <title>Whole genome shotgun sequence of Planosporangium mesophilum NBRC 109066.</title>
        <authorList>
            <person name="Komaki H."/>
            <person name="Tamura T."/>
        </authorList>
    </citation>
    <scope>NUCLEOTIDE SEQUENCE</scope>
    <source>
        <strain evidence="1">NBRC 109066</strain>
    </source>
</reference>
<comment type="caution">
    <text evidence="1">The sequence shown here is derived from an EMBL/GenBank/DDBJ whole genome shotgun (WGS) entry which is preliminary data.</text>
</comment>
<dbReference type="Proteomes" id="UP000599074">
    <property type="component" value="Unassembled WGS sequence"/>
</dbReference>
<sequence>MTIYAIEVFHLVHTCPANPEPHPVDTRRRIVHVTPGRDCLTPKTFDNGVTIRCGDYNAYDQQCANCRTIITITKVTTHDLGYQGPAHLAPVPAEESA</sequence>
<gene>
    <name evidence="1" type="ORF">Pme01_38950</name>
</gene>
<proteinExistence type="predicted"/>
<protein>
    <submittedName>
        <fullName evidence="1">Uncharacterized protein</fullName>
    </submittedName>
</protein>
<dbReference type="EMBL" id="BOON01000035">
    <property type="protein sequence ID" value="GII24298.1"/>
    <property type="molecule type" value="Genomic_DNA"/>
</dbReference>
<accession>A0A8J3TD89</accession>
<dbReference type="RefSeq" id="WP_168116614.1">
    <property type="nucleotide sequence ID" value="NZ_BOON01000035.1"/>
</dbReference>